<dbReference type="EMBL" id="KL584976">
    <property type="protein sequence ID" value="KEQ87423.1"/>
    <property type="molecule type" value="Genomic_DNA"/>
</dbReference>
<accession>A0A074XPD5</accession>
<dbReference type="GeneID" id="40741078"/>
<sequence>MPTRRPPRVLNSVTRGAVDMHNDFEQDCFVHRERRSRSLSLDLALVLEIIVHFYRCFDVRRYGKRVDVTKFSTRGGCHDRKLRKRKAVNILFLATAVKLGAATSRRDDLPTSLRHEFALSATLDSANVGNEHISYWIEFSTNRSSFSGNI</sequence>
<dbReference type="HOGENOM" id="CLU_1740135_0_0_1"/>
<name>A0A074XPD5_AURPU</name>
<gene>
    <name evidence="1" type="ORF">M438DRAFT_124957</name>
</gene>
<dbReference type="RefSeq" id="XP_029763610.1">
    <property type="nucleotide sequence ID" value="XM_029898772.1"/>
</dbReference>
<dbReference type="Proteomes" id="UP000030706">
    <property type="component" value="Unassembled WGS sequence"/>
</dbReference>
<protein>
    <submittedName>
        <fullName evidence="1">Uncharacterized protein</fullName>
    </submittedName>
</protein>
<dbReference type="AlphaFoldDB" id="A0A074XPD5"/>
<evidence type="ECO:0000313" key="1">
    <source>
        <dbReference type="EMBL" id="KEQ87423.1"/>
    </source>
</evidence>
<keyword evidence="2" id="KW-1185">Reference proteome</keyword>
<organism evidence="1 2">
    <name type="scientific">Aureobasidium pullulans EXF-150</name>
    <dbReference type="NCBI Taxonomy" id="1043002"/>
    <lineage>
        <taxon>Eukaryota</taxon>
        <taxon>Fungi</taxon>
        <taxon>Dikarya</taxon>
        <taxon>Ascomycota</taxon>
        <taxon>Pezizomycotina</taxon>
        <taxon>Dothideomycetes</taxon>
        <taxon>Dothideomycetidae</taxon>
        <taxon>Dothideales</taxon>
        <taxon>Saccotheciaceae</taxon>
        <taxon>Aureobasidium</taxon>
    </lineage>
</organism>
<reference evidence="1 2" key="1">
    <citation type="journal article" date="2014" name="BMC Genomics">
        <title>Genome sequencing of four Aureobasidium pullulans varieties: biotechnological potential, stress tolerance, and description of new species.</title>
        <authorList>
            <person name="Gostin Ar C."/>
            <person name="Ohm R.A."/>
            <person name="Kogej T."/>
            <person name="Sonjak S."/>
            <person name="Turk M."/>
            <person name="Zajc J."/>
            <person name="Zalar P."/>
            <person name="Grube M."/>
            <person name="Sun H."/>
            <person name="Han J."/>
            <person name="Sharma A."/>
            <person name="Chiniquy J."/>
            <person name="Ngan C.Y."/>
            <person name="Lipzen A."/>
            <person name="Barry K."/>
            <person name="Grigoriev I.V."/>
            <person name="Gunde-Cimerman N."/>
        </authorList>
    </citation>
    <scope>NUCLEOTIDE SEQUENCE [LARGE SCALE GENOMIC DNA]</scope>
    <source>
        <strain evidence="1 2">EXF-150</strain>
    </source>
</reference>
<evidence type="ECO:0000313" key="2">
    <source>
        <dbReference type="Proteomes" id="UP000030706"/>
    </source>
</evidence>
<proteinExistence type="predicted"/>